<reference evidence="13 14" key="1">
    <citation type="journal article" date="2012" name="Eukaryot. Cell">
        <title>Genome sequence of the Trichosporon asahii environmental strain CBS 8904.</title>
        <authorList>
            <person name="Yang R.Y."/>
            <person name="Li H.T."/>
            <person name="Zhu H."/>
            <person name="Zhou G.P."/>
            <person name="Wang M."/>
            <person name="Wang L."/>
        </authorList>
    </citation>
    <scope>NUCLEOTIDE SEQUENCE [LARGE SCALE GENOMIC DNA]</scope>
    <source>
        <strain evidence="13 14">CBS 8904</strain>
    </source>
</reference>
<dbReference type="STRING" id="1220162.K1VLG7"/>
<keyword evidence="4" id="KW-0690">Ribosome biogenesis</keyword>
<gene>
    <name evidence="13" type="ORF">A1Q2_04132</name>
</gene>
<dbReference type="GO" id="GO:0042254">
    <property type="term" value="P:ribosome biogenesis"/>
    <property type="evidence" value="ECO:0007669"/>
    <property type="project" value="UniProtKB-KW"/>
</dbReference>
<feature type="region of interest" description="Disordered" evidence="11">
    <location>
        <begin position="1"/>
        <end position="27"/>
    </location>
</feature>
<feature type="compositionally biased region" description="Basic residues" evidence="11">
    <location>
        <begin position="1"/>
        <end position="13"/>
    </location>
</feature>
<dbReference type="PANTHER" id="PTHR46095:SF1">
    <property type="entry name" value="ZINC FINGER PROTEIN 593"/>
    <property type="match status" value="1"/>
</dbReference>
<keyword evidence="6 10" id="KW-0863">Zinc-finger</keyword>
<dbReference type="GO" id="GO:0043021">
    <property type="term" value="F:ribonucleoprotein complex binding"/>
    <property type="evidence" value="ECO:0007669"/>
    <property type="project" value="UniProtKB-ARBA"/>
</dbReference>
<dbReference type="FunCoup" id="K1VLG7">
    <property type="interactions" value="192"/>
</dbReference>
<dbReference type="OrthoDB" id="24683at2759"/>
<dbReference type="Gene3D" id="3.30.160.60">
    <property type="entry name" value="Classic Zinc Finger"/>
    <property type="match status" value="1"/>
</dbReference>
<comment type="caution">
    <text evidence="13">The sequence shown here is derived from an EMBL/GenBank/DDBJ whole genome shotgun (WGS) entry which is preliminary data.</text>
</comment>
<evidence type="ECO:0000256" key="6">
    <source>
        <dbReference type="ARBA" id="ARBA00022771"/>
    </source>
</evidence>
<dbReference type="InterPro" id="IPR013087">
    <property type="entry name" value="Znf_C2H2_type"/>
</dbReference>
<feature type="compositionally biased region" description="Low complexity" evidence="11">
    <location>
        <begin position="127"/>
        <end position="136"/>
    </location>
</feature>
<dbReference type="InterPro" id="IPR036236">
    <property type="entry name" value="Znf_C2H2_sf"/>
</dbReference>
<dbReference type="GO" id="GO:0008270">
    <property type="term" value="F:zinc ion binding"/>
    <property type="evidence" value="ECO:0007669"/>
    <property type="project" value="UniProtKB-KW"/>
</dbReference>
<evidence type="ECO:0000256" key="8">
    <source>
        <dbReference type="ARBA" id="ARBA00023242"/>
    </source>
</evidence>
<accession>K1VLG7</accession>
<dbReference type="eggNOG" id="KOG3408">
    <property type="taxonomic scope" value="Eukaryota"/>
</dbReference>
<dbReference type="PROSITE" id="PS50157">
    <property type="entry name" value="ZINC_FINGER_C2H2_2"/>
    <property type="match status" value="1"/>
</dbReference>
<dbReference type="InterPro" id="IPR003604">
    <property type="entry name" value="Matrin/U1-like-C_Znf_C2H2"/>
</dbReference>
<evidence type="ECO:0000313" key="13">
    <source>
        <dbReference type="EMBL" id="EKD01571.1"/>
    </source>
</evidence>
<comment type="subcellular location">
    <subcellularLocation>
        <location evidence="2">Cytoplasm</location>
    </subcellularLocation>
    <subcellularLocation>
        <location evidence="1">Nucleus</location>
    </subcellularLocation>
</comment>
<proteinExistence type="inferred from homology"/>
<dbReference type="HOGENOM" id="CLU_117291_1_1_1"/>
<keyword evidence="14" id="KW-1185">Reference proteome</keyword>
<dbReference type="SMART" id="SM00451">
    <property type="entry name" value="ZnF_U1"/>
    <property type="match status" value="1"/>
</dbReference>
<dbReference type="GO" id="GO:0005737">
    <property type="term" value="C:cytoplasm"/>
    <property type="evidence" value="ECO:0007669"/>
    <property type="project" value="UniProtKB-SubCell"/>
</dbReference>
<dbReference type="Pfam" id="PF12171">
    <property type="entry name" value="zf-C2H2_jaz"/>
    <property type="match status" value="1"/>
</dbReference>
<keyword evidence="7" id="KW-0862">Zinc</keyword>
<dbReference type="SUPFAM" id="SSF57667">
    <property type="entry name" value="beta-beta-alpha zinc fingers"/>
    <property type="match status" value="1"/>
</dbReference>
<evidence type="ECO:0000256" key="4">
    <source>
        <dbReference type="ARBA" id="ARBA00022517"/>
    </source>
</evidence>
<dbReference type="EMBL" id="AMBO01000313">
    <property type="protein sequence ID" value="EKD01571.1"/>
    <property type="molecule type" value="Genomic_DNA"/>
</dbReference>
<evidence type="ECO:0000259" key="12">
    <source>
        <dbReference type="PROSITE" id="PS50157"/>
    </source>
</evidence>
<dbReference type="InterPro" id="IPR051879">
    <property type="entry name" value="C2H2-ZF_Maturation_Protein"/>
</dbReference>
<protein>
    <submittedName>
        <fullName evidence="13">Bud site selection-related protein</fullName>
    </submittedName>
</protein>
<evidence type="ECO:0000256" key="7">
    <source>
        <dbReference type="ARBA" id="ARBA00022833"/>
    </source>
</evidence>
<feature type="domain" description="C2H2-type" evidence="12">
    <location>
        <begin position="58"/>
        <end position="87"/>
    </location>
</feature>
<feature type="region of interest" description="Disordered" evidence="11">
    <location>
        <begin position="127"/>
        <end position="152"/>
    </location>
</feature>
<evidence type="ECO:0000256" key="1">
    <source>
        <dbReference type="ARBA" id="ARBA00004123"/>
    </source>
</evidence>
<keyword evidence="3" id="KW-0963">Cytoplasm</keyword>
<dbReference type="AlphaFoldDB" id="K1VLG7"/>
<dbReference type="GO" id="GO:0005634">
    <property type="term" value="C:nucleus"/>
    <property type="evidence" value="ECO:0007669"/>
    <property type="project" value="UniProtKB-SubCell"/>
</dbReference>
<comment type="similarity">
    <text evidence="9">Belongs to the ZNF593/BUD20 C2H2-type zinc-finger protein family.</text>
</comment>
<dbReference type="InParanoid" id="K1VLG7"/>
<dbReference type="OMA" id="RKMETQP"/>
<keyword evidence="8" id="KW-0539">Nucleus</keyword>
<evidence type="ECO:0000313" key="14">
    <source>
        <dbReference type="Proteomes" id="UP000006757"/>
    </source>
</evidence>
<evidence type="ECO:0000256" key="2">
    <source>
        <dbReference type="ARBA" id="ARBA00004496"/>
    </source>
</evidence>
<evidence type="ECO:0000256" key="11">
    <source>
        <dbReference type="SAM" id="MobiDB-lite"/>
    </source>
</evidence>
<name>K1VLG7_TRIAC</name>
<dbReference type="Proteomes" id="UP000006757">
    <property type="component" value="Unassembled WGS sequence"/>
</dbReference>
<dbReference type="PANTHER" id="PTHR46095">
    <property type="entry name" value="ZINC FINGER PROTEIN 593"/>
    <property type="match status" value="1"/>
</dbReference>
<keyword evidence="5" id="KW-0479">Metal-binding</keyword>
<organism evidence="13 14">
    <name type="scientific">Trichosporon asahii var. asahii (strain CBS 8904)</name>
    <name type="common">Yeast</name>
    <dbReference type="NCBI Taxonomy" id="1220162"/>
    <lineage>
        <taxon>Eukaryota</taxon>
        <taxon>Fungi</taxon>
        <taxon>Dikarya</taxon>
        <taxon>Basidiomycota</taxon>
        <taxon>Agaricomycotina</taxon>
        <taxon>Tremellomycetes</taxon>
        <taxon>Trichosporonales</taxon>
        <taxon>Trichosporonaceae</taxon>
        <taxon>Trichosporon</taxon>
    </lineage>
</organism>
<dbReference type="FunFam" id="3.30.160.60:FF:000299">
    <property type="entry name" value="Zinc finger protein 593"/>
    <property type="match status" value="1"/>
</dbReference>
<evidence type="ECO:0000256" key="10">
    <source>
        <dbReference type="PROSITE-ProRule" id="PRU00042"/>
    </source>
</evidence>
<evidence type="ECO:0000256" key="3">
    <source>
        <dbReference type="ARBA" id="ARBA00022490"/>
    </source>
</evidence>
<evidence type="ECO:0000256" key="9">
    <source>
        <dbReference type="ARBA" id="ARBA00038064"/>
    </source>
</evidence>
<dbReference type="InterPro" id="IPR022755">
    <property type="entry name" value="Znf_C2H2_jaz"/>
</dbReference>
<dbReference type="PROSITE" id="PS00028">
    <property type="entry name" value="ZINC_FINGER_C2H2_1"/>
    <property type="match status" value="1"/>
</dbReference>
<sequence>MGRLRRSRTHHARRDVQRGARTRARTKDLDQIERDLEHNLKKLKHQPIDEDKPGLGQHYCVECAKYYESDAALTTHTKSKVHKRRLKELREGAYTVEESERAAGLGTDNTQRGFEDVIRRFGDASVAQPQQAQQVAEPGKMPQNNVVHHAPA</sequence>
<evidence type="ECO:0000256" key="5">
    <source>
        <dbReference type="ARBA" id="ARBA00022723"/>
    </source>
</evidence>
<dbReference type="GO" id="GO:0003676">
    <property type="term" value="F:nucleic acid binding"/>
    <property type="evidence" value="ECO:0007669"/>
    <property type="project" value="InterPro"/>
</dbReference>